<proteinExistence type="predicted"/>
<feature type="transmembrane region" description="Helical" evidence="5">
    <location>
        <begin position="179"/>
        <end position="202"/>
    </location>
</feature>
<dbReference type="PROSITE" id="PS50261">
    <property type="entry name" value="G_PROTEIN_RECEP_F2_4"/>
    <property type="match status" value="1"/>
</dbReference>
<feature type="transmembrane region" description="Helical" evidence="5">
    <location>
        <begin position="262"/>
        <end position="284"/>
    </location>
</feature>
<dbReference type="GO" id="GO:0030552">
    <property type="term" value="F:cAMP binding"/>
    <property type="evidence" value="ECO:0007669"/>
    <property type="project" value="InterPro"/>
</dbReference>
<accession>A0A6P7TB59</accession>
<dbReference type="AlphaFoldDB" id="A0A6P7TB59"/>
<comment type="subcellular location">
    <subcellularLocation>
        <location evidence="1">Membrane</location>
        <topology evidence="1">Multi-pass membrane protein</topology>
    </subcellularLocation>
</comment>
<evidence type="ECO:0000256" key="3">
    <source>
        <dbReference type="ARBA" id="ARBA00022989"/>
    </source>
</evidence>
<dbReference type="InterPro" id="IPR017981">
    <property type="entry name" value="GPCR_2-like_7TM"/>
</dbReference>
<dbReference type="GO" id="GO:0007166">
    <property type="term" value="P:cell surface receptor signaling pathway"/>
    <property type="evidence" value="ECO:0007669"/>
    <property type="project" value="InterPro"/>
</dbReference>
<evidence type="ECO:0000313" key="8">
    <source>
        <dbReference type="RefSeq" id="XP_029648219.1"/>
    </source>
</evidence>
<protein>
    <submittedName>
        <fullName evidence="8">Cyclic AMP receptor-like protein A</fullName>
    </submittedName>
</protein>
<evidence type="ECO:0000256" key="2">
    <source>
        <dbReference type="ARBA" id="ARBA00022692"/>
    </source>
</evidence>
<organism evidence="7 8">
    <name type="scientific">Octopus sinensis</name>
    <name type="common">East Asian common octopus</name>
    <dbReference type="NCBI Taxonomy" id="2607531"/>
    <lineage>
        <taxon>Eukaryota</taxon>
        <taxon>Metazoa</taxon>
        <taxon>Spiralia</taxon>
        <taxon>Lophotrochozoa</taxon>
        <taxon>Mollusca</taxon>
        <taxon>Cephalopoda</taxon>
        <taxon>Coleoidea</taxon>
        <taxon>Octopodiformes</taxon>
        <taxon>Octopoda</taxon>
        <taxon>Incirrata</taxon>
        <taxon>Octopodidae</taxon>
        <taxon>Octopus</taxon>
    </lineage>
</organism>
<dbReference type="PANTHER" id="PTHR23112">
    <property type="entry name" value="G PROTEIN-COUPLED RECEPTOR 157-RELATED"/>
    <property type="match status" value="1"/>
</dbReference>
<dbReference type="PRINTS" id="PR00247">
    <property type="entry name" value="GPCRCAMP"/>
</dbReference>
<dbReference type="InterPro" id="IPR022343">
    <property type="entry name" value="GCR1-cAMP_receptor"/>
</dbReference>
<keyword evidence="3 5" id="KW-1133">Transmembrane helix</keyword>
<dbReference type="Proteomes" id="UP000515154">
    <property type="component" value="Linkage group LG19"/>
</dbReference>
<dbReference type="InterPro" id="IPR000848">
    <property type="entry name" value="GPCR_cAMP"/>
</dbReference>
<evidence type="ECO:0000256" key="4">
    <source>
        <dbReference type="ARBA" id="ARBA00023136"/>
    </source>
</evidence>
<gene>
    <name evidence="8" type="primary">LOC115222207</name>
</gene>
<dbReference type="SUPFAM" id="SSF81321">
    <property type="entry name" value="Family A G protein-coupled receptor-like"/>
    <property type="match status" value="1"/>
</dbReference>
<feature type="transmembrane region" description="Helical" evidence="5">
    <location>
        <begin position="104"/>
        <end position="127"/>
    </location>
</feature>
<name>A0A6P7TB59_9MOLL</name>
<reference evidence="8" key="1">
    <citation type="submission" date="2025-08" db="UniProtKB">
        <authorList>
            <consortium name="RefSeq"/>
        </authorList>
    </citation>
    <scope>IDENTIFICATION</scope>
</reference>
<dbReference type="GO" id="GO:0007189">
    <property type="term" value="P:adenylate cyclase-activating G protein-coupled receptor signaling pathway"/>
    <property type="evidence" value="ECO:0007669"/>
    <property type="project" value="TreeGrafter"/>
</dbReference>
<feature type="domain" description="G-protein coupled receptors family 2 profile 2" evidence="6">
    <location>
        <begin position="37"/>
        <end position="288"/>
    </location>
</feature>
<dbReference type="PRINTS" id="PR02001">
    <property type="entry name" value="GCR1CAMPR"/>
</dbReference>
<keyword evidence="4 5" id="KW-0472">Membrane</keyword>
<sequence>MDGHTTSDYNSTVEPFDLEIGGLCTIFEENPHYCDIIIAVRRATACISLIGCLFMISVMWLFRRYLALAQRLILYLSIGALLDCVAYLMGGLHPDGPLCNFQGFWLTYFDWTVLLWVSCITFNLYMNVVRATETEKFEWVYHLVCCLLPLLMSSLPFIGDNYGPAGAWCWIVENWKWRVGIWYGPLFAIIALLFVTYIYIVITLSRKASTWEGTYDPDTERNKQMLKEDIKPLRGYPFVYLAVSIFPLVNRIQNAISSGNPVFTLVLLASISSPLHGALNAIVFGMDRSIFQQLTPSQIKVAVQSHFYRGQEIREYPVTYRSSDIYGHTSQDFQVPRYNHVSYSKLC</sequence>
<keyword evidence="2 5" id="KW-0812">Transmembrane</keyword>
<dbReference type="PANTHER" id="PTHR23112:SF43">
    <property type="entry name" value="CYCLIC AMP RECEPTOR-LIKE PROTEIN A"/>
    <property type="match status" value="1"/>
</dbReference>
<evidence type="ECO:0000259" key="6">
    <source>
        <dbReference type="PROSITE" id="PS50261"/>
    </source>
</evidence>
<evidence type="ECO:0000256" key="5">
    <source>
        <dbReference type="SAM" id="Phobius"/>
    </source>
</evidence>
<evidence type="ECO:0000256" key="1">
    <source>
        <dbReference type="ARBA" id="ARBA00004141"/>
    </source>
</evidence>
<keyword evidence="7" id="KW-1185">Reference proteome</keyword>
<feature type="transmembrane region" description="Helical" evidence="5">
    <location>
        <begin position="139"/>
        <end position="159"/>
    </location>
</feature>
<dbReference type="GO" id="GO:0004930">
    <property type="term" value="F:G protein-coupled receptor activity"/>
    <property type="evidence" value="ECO:0007669"/>
    <property type="project" value="InterPro"/>
</dbReference>
<evidence type="ECO:0000313" key="7">
    <source>
        <dbReference type="Proteomes" id="UP000515154"/>
    </source>
</evidence>
<feature type="transmembrane region" description="Helical" evidence="5">
    <location>
        <begin position="72"/>
        <end position="92"/>
    </location>
</feature>
<dbReference type="Pfam" id="PF05462">
    <property type="entry name" value="Dicty_CAR"/>
    <property type="match status" value="1"/>
</dbReference>
<dbReference type="Gene3D" id="1.20.1070.10">
    <property type="entry name" value="Rhodopsin 7-helix transmembrane proteins"/>
    <property type="match status" value="1"/>
</dbReference>
<dbReference type="RefSeq" id="XP_029648219.1">
    <property type="nucleotide sequence ID" value="XM_029792359.2"/>
</dbReference>
<feature type="transmembrane region" description="Helical" evidence="5">
    <location>
        <begin position="233"/>
        <end position="250"/>
    </location>
</feature>
<dbReference type="GO" id="GO:0005886">
    <property type="term" value="C:plasma membrane"/>
    <property type="evidence" value="ECO:0007669"/>
    <property type="project" value="TreeGrafter"/>
</dbReference>
<dbReference type="KEGG" id="osn:115222207"/>
<feature type="transmembrane region" description="Helical" evidence="5">
    <location>
        <begin position="36"/>
        <end position="60"/>
    </location>
</feature>